<accession>A0A553UQL1</accession>
<reference evidence="2 3" key="1">
    <citation type="submission" date="2019-07" db="EMBL/GenBank/DDBJ databases">
        <title>Helicobacter labacensis sp. nov., Helicobacter mehlei sp. nov. and Helicobacter vulpis sp. nov., isolated from gastric mucosa of red fox (Vulpis vulpis).</title>
        <authorList>
            <person name="Kusar D."/>
            <person name="Gruntar I."/>
            <person name="Pate M."/>
            <person name="Zajc U."/>
            <person name="Ocepek M."/>
        </authorList>
    </citation>
    <scope>NUCLEOTIDE SEQUENCE [LARGE SCALE GENOMIC DNA]</scope>
    <source>
        <strain evidence="2 3">L8b</strain>
    </source>
</reference>
<reference evidence="3" key="2">
    <citation type="submission" date="2019-07" db="EMBL/GenBank/DDBJ databases">
        <title>Helicobacter labacensis sp. nov., Helicobacter mehlei sp. nov. and Helicobacter vulpis sp. nov., isolated from gastric mucosa of red fox (Vulpis vulpis).</title>
        <authorList>
            <person name="Papic B."/>
        </authorList>
    </citation>
    <scope>NUCLEOTIDE SEQUENCE [LARGE SCALE GENOMIC DNA]</scope>
    <source>
        <strain evidence="3">L8b</strain>
    </source>
</reference>
<dbReference type="InterPro" id="IPR036873">
    <property type="entry name" value="Rhodanese-like_dom_sf"/>
</dbReference>
<evidence type="ECO:0000313" key="3">
    <source>
        <dbReference type="Proteomes" id="UP000319322"/>
    </source>
</evidence>
<dbReference type="SUPFAM" id="SSF52821">
    <property type="entry name" value="Rhodanese/Cell cycle control phosphatase"/>
    <property type="match status" value="1"/>
</dbReference>
<dbReference type="AlphaFoldDB" id="A0A553UQL1"/>
<dbReference type="RefSeq" id="WP_120948536.1">
    <property type="nucleotide sequence ID" value="NZ_QXQS01000013.1"/>
</dbReference>
<dbReference type="PROSITE" id="PS50206">
    <property type="entry name" value="RHODANESE_3"/>
    <property type="match status" value="1"/>
</dbReference>
<reference evidence="2 3" key="3">
    <citation type="submission" date="2019-07" db="EMBL/GenBank/DDBJ databases">
        <authorList>
            <person name="Papic B."/>
        </authorList>
    </citation>
    <scope>NUCLEOTIDE SEQUENCE [LARGE SCALE GENOMIC DNA]</scope>
    <source>
        <strain evidence="2 3">L8b</strain>
    </source>
</reference>
<name>A0A553UQL1_9HELI</name>
<sequence length="106" mass="11792">MTPDHSPSRAVTLNSFNPSDYCVIDIRDHSSYQKGHLKGAIHLDDLQAIKDFALQRPDQKVLLQCWHGNTAGRYASLLHGMGLGNIYFLKANIEDFKAHGLEMLGG</sequence>
<dbReference type="CDD" id="cd00158">
    <property type="entry name" value="RHOD"/>
    <property type="match status" value="1"/>
</dbReference>
<dbReference type="SMART" id="SM00450">
    <property type="entry name" value="RHOD"/>
    <property type="match status" value="1"/>
</dbReference>
<evidence type="ECO:0000313" key="2">
    <source>
        <dbReference type="EMBL" id="TSA82510.1"/>
    </source>
</evidence>
<feature type="domain" description="Rhodanese" evidence="1">
    <location>
        <begin position="17"/>
        <end position="105"/>
    </location>
</feature>
<dbReference type="EMBL" id="VKGC01000014">
    <property type="protein sequence ID" value="TSA82510.1"/>
    <property type="molecule type" value="Genomic_DNA"/>
</dbReference>
<evidence type="ECO:0000259" key="1">
    <source>
        <dbReference type="PROSITE" id="PS50206"/>
    </source>
</evidence>
<dbReference type="Pfam" id="PF00581">
    <property type="entry name" value="Rhodanese"/>
    <property type="match status" value="1"/>
</dbReference>
<dbReference type="Gene3D" id="3.40.250.10">
    <property type="entry name" value="Rhodanese-like domain"/>
    <property type="match status" value="1"/>
</dbReference>
<dbReference type="InterPro" id="IPR001763">
    <property type="entry name" value="Rhodanese-like_dom"/>
</dbReference>
<proteinExistence type="predicted"/>
<comment type="caution">
    <text evidence="2">The sequence shown here is derived from an EMBL/GenBank/DDBJ whole genome shotgun (WGS) entry which is preliminary data.</text>
</comment>
<organism evidence="2 3">
    <name type="scientific">Helicobacter mehlei</name>
    <dbReference type="NCBI Taxonomy" id="2316080"/>
    <lineage>
        <taxon>Bacteria</taxon>
        <taxon>Pseudomonadati</taxon>
        <taxon>Campylobacterota</taxon>
        <taxon>Epsilonproteobacteria</taxon>
        <taxon>Campylobacterales</taxon>
        <taxon>Helicobacteraceae</taxon>
        <taxon>Helicobacter</taxon>
    </lineage>
</organism>
<dbReference type="Proteomes" id="UP000319322">
    <property type="component" value="Unassembled WGS sequence"/>
</dbReference>
<keyword evidence="3" id="KW-1185">Reference proteome</keyword>
<gene>
    <name evidence="2" type="ORF">FNE76_05780</name>
</gene>
<protein>
    <submittedName>
        <fullName evidence="2">Rhodanese-like domain-containing protein</fullName>
    </submittedName>
</protein>